<dbReference type="OrthoDB" id="5957901at2"/>
<comment type="caution">
    <text evidence="3">The sequence shown here is derived from an EMBL/GenBank/DDBJ whole genome shotgun (WGS) entry which is preliminary data.</text>
</comment>
<dbReference type="SUPFAM" id="SSF47413">
    <property type="entry name" value="lambda repressor-like DNA-binding domains"/>
    <property type="match status" value="1"/>
</dbReference>
<protein>
    <submittedName>
        <fullName evidence="3">XRE family transcriptional regulator</fullName>
    </submittedName>
</protein>
<dbReference type="CDD" id="cd00093">
    <property type="entry name" value="HTH_XRE"/>
    <property type="match status" value="1"/>
</dbReference>
<proteinExistence type="predicted"/>
<evidence type="ECO:0000313" key="3">
    <source>
        <dbReference type="EMBL" id="SAL32896.1"/>
    </source>
</evidence>
<reference evidence="3" key="1">
    <citation type="submission" date="2016-01" db="EMBL/GenBank/DDBJ databases">
        <authorList>
            <person name="Peeters C."/>
        </authorList>
    </citation>
    <scope>NUCLEOTIDE SEQUENCE [LARGE SCALE GENOMIC DNA]</scope>
    <source>
        <strain evidence="3">LMG 22934</strain>
    </source>
</reference>
<evidence type="ECO:0000259" key="2">
    <source>
        <dbReference type="PROSITE" id="PS50943"/>
    </source>
</evidence>
<dbReference type="Pfam" id="PF01381">
    <property type="entry name" value="HTH_3"/>
    <property type="match status" value="1"/>
</dbReference>
<feature type="region of interest" description="Disordered" evidence="1">
    <location>
        <begin position="79"/>
        <end position="125"/>
    </location>
</feature>
<name>A0A158GLE3_9BURK</name>
<dbReference type="EMBL" id="FCNW02000008">
    <property type="protein sequence ID" value="SAL32896.1"/>
    <property type="molecule type" value="Genomic_DNA"/>
</dbReference>
<dbReference type="PROSITE" id="PS50943">
    <property type="entry name" value="HTH_CROC1"/>
    <property type="match status" value="1"/>
</dbReference>
<dbReference type="RefSeq" id="WP_087667163.1">
    <property type="nucleotide sequence ID" value="NZ_FCNW02000008.1"/>
</dbReference>
<dbReference type="AlphaFoldDB" id="A0A158GLE3"/>
<dbReference type="SMART" id="SM00530">
    <property type="entry name" value="HTH_XRE"/>
    <property type="match status" value="1"/>
</dbReference>
<dbReference type="InterPro" id="IPR010982">
    <property type="entry name" value="Lambda_DNA-bd_dom_sf"/>
</dbReference>
<keyword evidence="4" id="KW-1185">Reference proteome</keyword>
<sequence>MDYPVKTLSQLRPILLGFRKAGGLTQAAMAAHLGVTQQTYAQLEANPAAVSVERLFKVLRVLGVDLMLTQTAEDAGNVVYPQDAPSKPALAEEHMPEYNVPKPAARKKSPTPAKRASVAKKRENW</sequence>
<dbReference type="Proteomes" id="UP000054977">
    <property type="component" value="Unassembled WGS sequence"/>
</dbReference>
<dbReference type="InterPro" id="IPR001387">
    <property type="entry name" value="Cro/C1-type_HTH"/>
</dbReference>
<accession>A0A158GLE3</accession>
<organism evidence="3 4">
    <name type="scientific">Caballeronia humi</name>
    <dbReference type="NCBI Taxonomy" id="326474"/>
    <lineage>
        <taxon>Bacteria</taxon>
        <taxon>Pseudomonadati</taxon>
        <taxon>Pseudomonadota</taxon>
        <taxon>Betaproteobacteria</taxon>
        <taxon>Burkholderiales</taxon>
        <taxon>Burkholderiaceae</taxon>
        <taxon>Caballeronia</taxon>
    </lineage>
</organism>
<dbReference type="Gene3D" id="1.10.260.40">
    <property type="entry name" value="lambda repressor-like DNA-binding domains"/>
    <property type="match status" value="1"/>
</dbReference>
<dbReference type="GO" id="GO:0003677">
    <property type="term" value="F:DNA binding"/>
    <property type="evidence" value="ECO:0007669"/>
    <property type="project" value="InterPro"/>
</dbReference>
<evidence type="ECO:0000313" key="4">
    <source>
        <dbReference type="Proteomes" id="UP000054977"/>
    </source>
</evidence>
<dbReference type="STRING" id="326474.AWB65_02185"/>
<feature type="domain" description="HTH cro/C1-type" evidence="2">
    <location>
        <begin position="15"/>
        <end position="66"/>
    </location>
</feature>
<evidence type="ECO:0000256" key="1">
    <source>
        <dbReference type="SAM" id="MobiDB-lite"/>
    </source>
</evidence>
<gene>
    <name evidence="3" type="ORF">AWB65_02185</name>
</gene>